<dbReference type="Proteomes" id="UP000318733">
    <property type="component" value="Unassembled WGS sequence"/>
</dbReference>
<reference evidence="5 6" key="1">
    <citation type="submission" date="2019-07" db="EMBL/GenBank/DDBJ databases">
        <authorList>
            <person name="Huq M.A."/>
        </authorList>
    </citation>
    <scope>NUCLEOTIDE SEQUENCE [LARGE SCALE GENOMIC DNA]</scope>
    <source>
        <strain evidence="5 6">MAH-19</strain>
    </source>
</reference>
<accession>A0A556MFC9</accession>
<evidence type="ECO:0000313" key="5">
    <source>
        <dbReference type="EMBL" id="TSJ38570.1"/>
    </source>
</evidence>
<keyword evidence="3" id="KW-0175">Coiled coil</keyword>
<organism evidence="5 6">
    <name type="scientific">Mucilaginibacter corticis</name>
    <dbReference type="NCBI Taxonomy" id="2597670"/>
    <lineage>
        <taxon>Bacteria</taxon>
        <taxon>Pseudomonadati</taxon>
        <taxon>Bacteroidota</taxon>
        <taxon>Sphingobacteriia</taxon>
        <taxon>Sphingobacteriales</taxon>
        <taxon>Sphingobacteriaceae</taxon>
        <taxon>Mucilaginibacter</taxon>
    </lineage>
</organism>
<gene>
    <name evidence="5" type="ORF">FO440_18820</name>
</gene>
<protein>
    <submittedName>
        <fullName evidence="5">OmpH family outer membrane protein</fullName>
    </submittedName>
</protein>
<dbReference type="Pfam" id="PF03938">
    <property type="entry name" value="OmpH"/>
    <property type="match status" value="1"/>
</dbReference>
<dbReference type="PANTHER" id="PTHR35089">
    <property type="entry name" value="CHAPERONE PROTEIN SKP"/>
    <property type="match status" value="1"/>
</dbReference>
<keyword evidence="2 4" id="KW-0732">Signal</keyword>
<proteinExistence type="inferred from homology"/>
<evidence type="ECO:0000256" key="1">
    <source>
        <dbReference type="ARBA" id="ARBA00009091"/>
    </source>
</evidence>
<dbReference type="GO" id="GO:0050821">
    <property type="term" value="P:protein stabilization"/>
    <property type="evidence" value="ECO:0007669"/>
    <property type="project" value="TreeGrafter"/>
</dbReference>
<dbReference type="InterPro" id="IPR024930">
    <property type="entry name" value="Skp_dom_sf"/>
</dbReference>
<name>A0A556MFC9_9SPHI</name>
<dbReference type="OrthoDB" id="1524711at2"/>
<keyword evidence="6" id="KW-1185">Reference proteome</keyword>
<dbReference type="GO" id="GO:0005829">
    <property type="term" value="C:cytosol"/>
    <property type="evidence" value="ECO:0007669"/>
    <property type="project" value="TreeGrafter"/>
</dbReference>
<comment type="similarity">
    <text evidence="1">Belongs to the Skp family.</text>
</comment>
<dbReference type="SMART" id="SM00935">
    <property type="entry name" value="OmpH"/>
    <property type="match status" value="1"/>
</dbReference>
<evidence type="ECO:0000256" key="3">
    <source>
        <dbReference type="SAM" id="Coils"/>
    </source>
</evidence>
<dbReference type="EMBL" id="VLPK01000004">
    <property type="protein sequence ID" value="TSJ38570.1"/>
    <property type="molecule type" value="Genomic_DNA"/>
</dbReference>
<comment type="caution">
    <text evidence="5">The sequence shown here is derived from an EMBL/GenBank/DDBJ whole genome shotgun (WGS) entry which is preliminary data.</text>
</comment>
<sequence length="179" mass="19348">MKKLFKVALVAVGMMSMGNFAKAQTKIAYINTNDLIQAMPELKTVNTQIDAYKKTFLDVLQGMGKELQDKSADYQAKQATMTDAVKTAKQSDLADLQKRAQDYQNDAQQKVEAKGQELMKPILDKVHNAIAEVAKEKGFTYVLDSSQTALLVSPPADDLIAPVKAKLGLSAGAPAAGTK</sequence>
<dbReference type="AlphaFoldDB" id="A0A556MFC9"/>
<dbReference type="PANTHER" id="PTHR35089:SF1">
    <property type="entry name" value="CHAPERONE PROTEIN SKP"/>
    <property type="match status" value="1"/>
</dbReference>
<dbReference type="GO" id="GO:0051082">
    <property type="term" value="F:unfolded protein binding"/>
    <property type="evidence" value="ECO:0007669"/>
    <property type="project" value="InterPro"/>
</dbReference>
<evidence type="ECO:0000256" key="4">
    <source>
        <dbReference type="SAM" id="SignalP"/>
    </source>
</evidence>
<feature type="coiled-coil region" evidence="3">
    <location>
        <begin position="86"/>
        <end position="113"/>
    </location>
</feature>
<evidence type="ECO:0000256" key="2">
    <source>
        <dbReference type="ARBA" id="ARBA00022729"/>
    </source>
</evidence>
<feature type="chain" id="PRO_5021854822" evidence="4">
    <location>
        <begin position="24"/>
        <end position="179"/>
    </location>
</feature>
<dbReference type="InterPro" id="IPR005632">
    <property type="entry name" value="Chaperone_Skp"/>
</dbReference>
<dbReference type="RefSeq" id="WP_144249852.1">
    <property type="nucleotide sequence ID" value="NZ_VLPK01000004.1"/>
</dbReference>
<feature type="signal peptide" evidence="4">
    <location>
        <begin position="1"/>
        <end position="23"/>
    </location>
</feature>
<dbReference type="SUPFAM" id="SSF111384">
    <property type="entry name" value="OmpH-like"/>
    <property type="match status" value="1"/>
</dbReference>
<evidence type="ECO:0000313" key="6">
    <source>
        <dbReference type="Proteomes" id="UP000318733"/>
    </source>
</evidence>
<dbReference type="Gene3D" id="3.30.910.20">
    <property type="entry name" value="Skp domain"/>
    <property type="match status" value="1"/>
</dbReference>